<gene>
    <name evidence="3" type="ORF">SAMN02745189_00702</name>
</gene>
<evidence type="ECO:0000256" key="1">
    <source>
        <dbReference type="ARBA" id="ARBA00006525"/>
    </source>
</evidence>
<dbReference type="Pfam" id="PF02481">
    <property type="entry name" value="DNA_processg_A"/>
    <property type="match status" value="1"/>
</dbReference>
<dbReference type="PANTHER" id="PTHR43022">
    <property type="entry name" value="PROTEIN SMF"/>
    <property type="match status" value="1"/>
</dbReference>
<dbReference type="NCBIfam" id="TIGR00732">
    <property type="entry name" value="dprA"/>
    <property type="match status" value="1"/>
</dbReference>
<organism evidence="3 4">
    <name type="scientific">Lacicoccus alkaliphilus DSM 16010</name>
    <dbReference type="NCBI Taxonomy" id="1123231"/>
    <lineage>
        <taxon>Bacteria</taxon>
        <taxon>Bacillati</taxon>
        <taxon>Bacillota</taxon>
        <taxon>Bacilli</taxon>
        <taxon>Bacillales</taxon>
        <taxon>Salinicoccaceae</taxon>
        <taxon>Lacicoccus</taxon>
    </lineage>
</organism>
<sequence>MELIALSHAGITVQEYNQMKRMNQRLLLPEKFQRKLSLAERLNIDEIKSHLASKGIGYITLNDACYPPLLREIHDPPYILYFKGDPSLLHRRTIAIVGSRKSSRYTYESLREVIPGLKKLSVVSGLAYGADEAAHRLCLSCNIPTVGVLAFGHDIHYPRSTYDLRIEMERHHLTISEYPPATPVDKWRFVARNRIIAGLSEGVLVTEAEEKSGSLITLDMAVNENRNIYCLPGNITSKLSRGTNLRIQEGAEIVLTAEDILKDFH</sequence>
<name>A0A1M7C797_9BACL</name>
<evidence type="ECO:0000313" key="3">
    <source>
        <dbReference type="EMBL" id="SHL63027.1"/>
    </source>
</evidence>
<protein>
    <submittedName>
        <fullName evidence="3">DNA processing protein</fullName>
    </submittedName>
</protein>
<evidence type="ECO:0000259" key="2">
    <source>
        <dbReference type="Pfam" id="PF02481"/>
    </source>
</evidence>
<comment type="similarity">
    <text evidence="1">Belongs to the DprA/Smf family.</text>
</comment>
<evidence type="ECO:0000313" key="4">
    <source>
        <dbReference type="Proteomes" id="UP000184206"/>
    </source>
</evidence>
<dbReference type="RefSeq" id="WP_084669872.1">
    <property type="nucleotide sequence ID" value="NZ_FRCF01000002.1"/>
</dbReference>
<feature type="domain" description="Smf/DprA SLOG" evidence="2">
    <location>
        <begin position="58"/>
        <end position="264"/>
    </location>
</feature>
<dbReference type="InterPro" id="IPR057666">
    <property type="entry name" value="DrpA_SLOG"/>
</dbReference>
<dbReference type="PANTHER" id="PTHR43022:SF1">
    <property type="entry name" value="PROTEIN SMF"/>
    <property type="match status" value="1"/>
</dbReference>
<reference evidence="3 4" key="1">
    <citation type="submission" date="2016-11" db="EMBL/GenBank/DDBJ databases">
        <authorList>
            <person name="Jaros S."/>
            <person name="Januszkiewicz K."/>
            <person name="Wedrychowicz H."/>
        </authorList>
    </citation>
    <scope>NUCLEOTIDE SEQUENCE [LARGE SCALE GENOMIC DNA]</scope>
    <source>
        <strain evidence="3 4">DSM 16010</strain>
    </source>
</reference>
<dbReference type="AlphaFoldDB" id="A0A1M7C797"/>
<dbReference type="STRING" id="1123231.SAMN02745189_00702"/>
<dbReference type="InterPro" id="IPR003488">
    <property type="entry name" value="DprA"/>
</dbReference>
<dbReference type="EMBL" id="FRCF01000002">
    <property type="protein sequence ID" value="SHL63027.1"/>
    <property type="molecule type" value="Genomic_DNA"/>
</dbReference>
<keyword evidence="4" id="KW-1185">Reference proteome</keyword>
<dbReference type="SUPFAM" id="SSF102405">
    <property type="entry name" value="MCP/YpsA-like"/>
    <property type="match status" value="1"/>
</dbReference>
<dbReference type="Gene3D" id="3.40.50.450">
    <property type="match status" value="1"/>
</dbReference>
<accession>A0A1M7C797</accession>
<dbReference type="GO" id="GO:0009294">
    <property type="term" value="P:DNA-mediated transformation"/>
    <property type="evidence" value="ECO:0007669"/>
    <property type="project" value="InterPro"/>
</dbReference>
<dbReference type="Proteomes" id="UP000184206">
    <property type="component" value="Unassembled WGS sequence"/>
</dbReference>
<proteinExistence type="inferred from homology"/>